<dbReference type="InterPro" id="IPR002347">
    <property type="entry name" value="SDR_fam"/>
</dbReference>
<gene>
    <name evidence="5" type="ORF">NM125_13815</name>
</gene>
<dbReference type="PRINTS" id="PR00080">
    <property type="entry name" value="SDRFAMILY"/>
</dbReference>
<dbReference type="CDD" id="cd05233">
    <property type="entry name" value="SDR_c"/>
    <property type="match status" value="1"/>
</dbReference>
<dbReference type="PANTHER" id="PTHR42901:SF1">
    <property type="entry name" value="ALCOHOL DEHYDROGENASE"/>
    <property type="match status" value="1"/>
</dbReference>
<name>A0A9X2RFI6_9BACT</name>
<keyword evidence="2" id="KW-0560">Oxidoreductase</keyword>
<reference evidence="5" key="1">
    <citation type="submission" date="2022-06" db="EMBL/GenBank/DDBJ databases">
        <title>Gracilimonas sp. CAU 1638 isolated from sea sediment.</title>
        <authorList>
            <person name="Kim W."/>
        </authorList>
    </citation>
    <scope>NUCLEOTIDE SEQUENCE</scope>
    <source>
        <strain evidence="5">CAU 1638</strain>
    </source>
</reference>
<dbReference type="InterPro" id="IPR020904">
    <property type="entry name" value="Sc_DH/Rdtase_CS"/>
</dbReference>
<feature type="domain" description="Ketoreductase" evidence="4">
    <location>
        <begin position="6"/>
        <end position="185"/>
    </location>
</feature>
<dbReference type="PROSITE" id="PS00061">
    <property type="entry name" value="ADH_SHORT"/>
    <property type="match status" value="1"/>
</dbReference>
<dbReference type="Proteomes" id="UP001139125">
    <property type="component" value="Unassembled WGS sequence"/>
</dbReference>
<accession>A0A9X2RFI6</accession>
<organism evidence="5 6">
    <name type="scientific">Gracilimonas sediminicola</name>
    <dbReference type="NCBI Taxonomy" id="2952158"/>
    <lineage>
        <taxon>Bacteria</taxon>
        <taxon>Pseudomonadati</taxon>
        <taxon>Balneolota</taxon>
        <taxon>Balneolia</taxon>
        <taxon>Balneolales</taxon>
        <taxon>Balneolaceae</taxon>
        <taxon>Gracilimonas</taxon>
    </lineage>
</organism>
<dbReference type="PANTHER" id="PTHR42901">
    <property type="entry name" value="ALCOHOL DEHYDROGENASE"/>
    <property type="match status" value="1"/>
</dbReference>
<dbReference type="PRINTS" id="PR00081">
    <property type="entry name" value="GDHRDH"/>
</dbReference>
<comment type="similarity">
    <text evidence="1 3">Belongs to the short-chain dehydrogenases/reductases (SDR) family.</text>
</comment>
<dbReference type="EMBL" id="JANDBC010000003">
    <property type="protein sequence ID" value="MCP9292660.1"/>
    <property type="molecule type" value="Genomic_DNA"/>
</dbReference>
<dbReference type="SUPFAM" id="SSF51735">
    <property type="entry name" value="NAD(P)-binding Rossmann-fold domains"/>
    <property type="match status" value="1"/>
</dbReference>
<evidence type="ECO:0000313" key="6">
    <source>
        <dbReference type="Proteomes" id="UP001139125"/>
    </source>
</evidence>
<dbReference type="AlphaFoldDB" id="A0A9X2RFI6"/>
<evidence type="ECO:0000313" key="5">
    <source>
        <dbReference type="EMBL" id="MCP9292660.1"/>
    </source>
</evidence>
<evidence type="ECO:0000256" key="2">
    <source>
        <dbReference type="ARBA" id="ARBA00023002"/>
    </source>
</evidence>
<proteinExistence type="inferred from homology"/>
<dbReference type="InterPro" id="IPR036291">
    <property type="entry name" value="NAD(P)-bd_dom_sf"/>
</dbReference>
<dbReference type="GO" id="GO:0016491">
    <property type="term" value="F:oxidoreductase activity"/>
    <property type="evidence" value="ECO:0007669"/>
    <property type="project" value="UniProtKB-KW"/>
</dbReference>
<comment type="caution">
    <text evidence="5">The sequence shown here is derived from an EMBL/GenBank/DDBJ whole genome shotgun (WGS) entry which is preliminary data.</text>
</comment>
<dbReference type="InterPro" id="IPR057326">
    <property type="entry name" value="KR_dom"/>
</dbReference>
<dbReference type="RefSeq" id="WP_255135557.1">
    <property type="nucleotide sequence ID" value="NZ_JANDBC010000003.1"/>
</dbReference>
<protein>
    <submittedName>
        <fullName evidence="5">SDR family oxidoreductase</fullName>
    </submittedName>
</protein>
<dbReference type="Gene3D" id="3.40.50.720">
    <property type="entry name" value="NAD(P)-binding Rossmann-like Domain"/>
    <property type="match status" value="1"/>
</dbReference>
<keyword evidence="6" id="KW-1185">Reference proteome</keyword>
<dbReference type="SMART" id="SM00822">
    <property type="entry name" value="PKS_KR"/>
    <property type="match status" value="1"/>
</dbReference>
<sequence>MSFSNQSVIITGGSKGIGLSIARVFARKTNHSLVLIARNEQELAEAKEECISEGASKVETLSLDITNEDKIGEIDFGKLNPGILINNAGSFLFKKLEDTSYEEFVSQFQVNAAGAFNLTKAVLPELKNKERGLIVNISSVGALKGLKDSGAYSMSKHALLGYTRSLRKELTGTNVAVTAINLGQTYSTSWHEVDIDPKKLIAPEDVGRLIVSLSELSMRSVVEEITMMPQGGEVAPM</sequence>
<evidence type="ECO:0000256" key="1">
    <source>
        <dbReference type="ARBA" id="ARBA00006484"/>
    </source>
</evidence>
<dbReference type="Pfam" id="PF00106">
    <property type="entry name" value="adh_short"/>
    <property type="match status" value="1"/>
</dbReference>
<evidence type="ECO:0000259" key="4">
    <source>
        <dbReference type="SMART" id="SM00822"/>
    </source>
</evidence>
<evidence type="ECO:0000256" key="3">
    <source>
        <dbReference type="RuleBase" id="RU000363"/>
    </source>
</evidence>